<accession>A0A8J4TID8</accession>
<protein>
    <submittedName>
        <fullName evidence="1">Myosin-binding protein 3</fullName>
    </submittedName>
</protein>
<gene>
    <name evidence="1" type="primary">myob3</name>
    <name evidence="1" type="ORF">DAT39_019219</name>
</gene>
<dbReference type="Proteomes" id="UP000727407">
    <property type="component" value="Unassembled WGS sequence"/>
</dbReference>
<comment type="caution">
    <text evidence="1">The sequence shown here is derived from an EMBL/GenBank/DDBJ whole genome shotgun (WGS) entry which is preliminary data.</text>
</comment>
<organism evidence="1 2">
    <name type="scientific">Clarias magur</name>
    <name type="common">Asian catfish</name>
    <name type="synonym">Macropteronotus magur</name>
    <dbReference type="NCBI Taxonomy" id="1594786"/>
    <lineage>
        <taxon>Eukaryota</taxon>
        <taxon>Metazoa</taxon>
        <taxon>Chordata</taxon>
        <taxon>Craniata</taxon>
        <taxon>Vertebrata</taxon>
        <taxon>Euteleostomi</taxon>
        <taxon>Actinopterygii</taxon>
        <taxon>Neopterygii</taxon>
        <taxon>Teleostei</taxon>
        <taxon>Ostariophysi</taxon>
        <taxon>Siluriformes</taxon>
        <taxon>Clariidae</taxon>
        <taxon>Clarias</taxon>
    </lineage>
</organism>
<reference evidence="1" key="1">
    <citation type="submission" date="2020-07" db="EMBL/GenBank/DDBJ databases">
        <title>Clarias magur genome sequencing, assembly and annotation.</title>
        <authorList>
            <person name="Kushwaha B."/>
            <person name="Kumar R."/>
            <person name="Das P."/>
            <person name="Joshi C.G."/>
            <person name="Kumar D."/>
            <person name="Nagpure N.S."/>
            <person name="Pandey M."/>
            <person name="Agarwal S."/>
            <person name="Srivastava S."/>
            <person name="Singh M."/>
            <person name="Sahoo L."/>
            <person name="Jayasankar P."/>
            <person name="Meher P.K."/>
            <person name="Koringa P.G."/>
            <person name="Iquebal M.A."/>
            <person name="Das S.P."/>
            <person name="Bit A."/>
            <person name="Patnaik S."/>
            <person name="Patel N."/>
            <person name="Shah T.M."/>
            <person name="Hinsu A."/>
            <person name="Jena J.K."/>
        </authorList>
    </citation>
    <scope>NUCLEOTIDE SEQUENCE</scope>
    <source>
        <strain evidence="1">CIFAMagur01</strain>
        <tissue evidence="1">Testis</tissue>
    </source>
</reference>
<keyword evidence="2" id="KW-1185">Reference proteome</keyword>
<evidence type="ECO:0000313" key="2">
    <source>
        <dbReference type="Proteomes" id="UP000727407"/>
    </source>
</evidence>
<proteinExistence type="predicted"/>
<sequence length="69" mass="7765">MSVCAKHGSLSRSANVSRLLFIAERQMESVRGLEGDVFLNCCFRSLHTFLKVFNAVHRIPEVGSSLEPW</sequence>
<feature type="non-terminal residue" evidence="1">
    <location>
        <position position="69"/>
    </location>
</feature>
<dbReference type="EMBL" id="QNUK01000616">
    <property type="protein sequence ID" value="KAF5891079.1"/>
    <property type="molecule type" value="Genomic_DNA"/>
</dbReference>
<dbReference type="AlphaFoldDB" id="A0A8J4TID8"/>
<name>A0A8J4TID8_CLAMG</name>
<evidence type="ECO:0000313" key="1">
    <source>
        <dbReference type="EMBL" id="KAF5891079.1"/>
    </source>
</evidence>